<reference evidence="3" key="1">
    <citation type="submission" date="2016-06" db="EMBL/GenBank/DDBJ databases">
        <authorList>
            <person name="Varghese N."/>
        </authorList>
    </citation>
    <scope>NUCLEOTIDE SEQUENCE [LARGE SCALE GENOMIC DNA]</scope>
    <source>
        <strain evidence="3">DSM 43171</strain>
    </source>
</reference>
<feature type="compositionally biased region" description="Low complexity" evidence="1">
    <location>
        <begin position="32"/>
        <end position="44"/>
    </location>
</feature>
<protein>
    <recommendedName>
        <fullName evidence="4">Flavin reductase</fullName>
    </recommendedName>
</protein>
<evidence type="ECO:0000313" key="2">
    <source>
        <dbReference type="EMBL" id="SCG56148.1"/>
    </source>
</evidence>
<proteinExistence type="predicted"/>
<feature type="region of interest" description="Disordered" evidence="1">
    <location>
        <begin position="27"/>
        <end position="51"/>
    </location>
</feature>
<organism evidence="2 3">
    <name type="scientific">Micromonospora halophytica</name>
    <dbReference type="NCBI Taxonomy" id="47864"/>
    <lineage>
        <taxon>Bacteria</taxon>
        <taxon>Bacillati</taxon>
        <taxon>Actinomycetota</taxon>
        <taxon>Actinomycetes</taxon>
        <taxon>Micromonosporales</taxon>
        <taxon>Micromonosporaceae</taxon>
        <taxon>Micromonospora</taxon>
    </lineage>
</organism>
<gene>
    <name evidence="2" type="ORF">GA0070560_11061</name>
</gene>
<name>A0A1C5ICG9_9ACTN</name>
<dbReference type="Proteomes" id="UP000199408">
    <property type="component" value="Unassembled WGS sequence"/>
</dbReference>
<evidence type="ECO:0008006" key="4">
    <source>
        <dbReference type="Google" id="ProtNLM"/>
    </source>
</evidence>
<keyword evidence="3" id="KW-1185">Reference proteome</keyword>
<accession>A0A1C5ICG9</accession>
<dbReference type="EMBL" id="FMDN01000010">
    <property type="protein sequence ID" value="SCG56148.1"/>
    <property type="molecule type" value="Genomic_DNA"/>
</dbReference>
<dbReference type="STRING" id="47864.GA0070560_11061"/>
<feature type="region of interest" description="Disordered" evidence="1">
    <location>
        <begin position="224"/>
        <end position="248"/>
    </location>
</feature>
<evidence type="ECO:0000256" key="1">
    <source>
        <dbReference type="SAM" id="MobiDB-lite"/>
    </source>
</evidence>
<feature type="region of interest" description="Disordered" evidence="1">
    <location>
        <begin position="77"/>
        <end position="99"/>
    </location>
</feature>
<evidence type="ECO:0000313" key="3">
    <source>
        <dbReference type="Proteomes" id="UP000199408"/>
    </source>
</evidence>
<sequence>MAVADPGHAPLGVGSCARLSTVLRWPGRNGSRTRSTWSRSPSPWLAGTGRCGPGGSGDRFAAVELTCPAMPGTASLSTVATGRARRRSERRPGTGDPVRARARARRLVRWMPSMVVPAGPLPVLAGGMGDQPAGPDDHCSLPGGCAVTTHGPVMPIWSCGGCDLPWPCPTRKRELRAEYVDAPVSLALYLSSSLVQATEDMPWTPAGVLHHRFLGWTREADQPMPAVQHRSTATVPAKPSRAAPRQAV</sequence>
<dbReference type="AlphaFoldDB" id="A0A1C5ICG9"/>